<keyword evidence="1" id="KW-0699">rRNA-binding</keyword>
<dbReference type="OrthoDB" id="1109245at2759"/>
<name>A0A812JMW3_9DINO</name>
<evidence type="ECO:0000256" key="1">
    <source>
        <dbReference type="ARBA" id="ARBA00022730"/>
    </source>
</evidence>
<evidence type="ECO:0000256" key="4">
    <source>
        <dbReference type="ARBA" id="ARBA00023274"/>
    </source>
</evidence>
<dbReference type="PANTHER" id="PTHR11581">
    <property type="entry name" value="30S/40S RIBOSOMAL PROTEIN S4"/>
    <property type="match status" value="1"/>
</dbReference>
<dbReference type="EMBL" id="CAJNDS010000446">
    <property type="protein sequence ID" value="CAE7207075.1"/>
    <property type="molecule type" value="Genomic_DNA"/>
</dbReference>
<evidence type="ECO:0000256" key="2">
    <source>
        <dbReference type="ARBA" id="ARBA00022884"/>
    </source>
</evidence>
<sequence length="218" mass="24233">MSPQWPRNDHSEVQIEKTKENFRLLYNTKGRFVLHKVAKEEAGYKLCRVKRVTRGPRGTPYAVTHDGRTIRFPDPDVKDEKRAMSWSGSESMSCDEDVLATPPTHFEMNISLRMPSGKAIPLRVDSHGRTDFIMQQALQQIPGGHNRFPQLILNGKMLGSCACISACGITEGSELNLFLCHDPPNGPGDMEGAPQCFGCPVCDESDEQSPSSDITMHC</sequence>
<dbReference type="InterPro" id="IPR038237">
    <property type="entry name" value="Ribosomal_eS4_central_sf"/>
</dbReference>
<evidence type="ECO:0000259" key="5">
    <source>
        <dbReference type="Pfam" id="PF00900"/>
    </source>
</evidence>
<dbReference type="Pfam" id="PF00900">
    <property type="entry name" value="Ribosomal_S4e"/>
    <property type="match status" value="1"/>
</dbReference>
<evidence type="ECO:0000256" key="3">
    <source>
        <dbReference type="ARBA" id="ARBA00022980"/>
    </source>
</evidence>
<feature type="domain" description="Small ribosomal subunit protein eS4 central region" evidence="5">
    <location>
        <begin position="18"/>
        <end position="78"/>
    </location>
</feature>
<dbReference type="SUPFAM" id="SSF54236">
    <property type="entry name" value="Ubiquitin-like"/>
    <property type="match status" value="1"/>
</dbReference>
<dbReference type="GO" id="GO:0022627">
    <property type="term" value="C:cytosolic small ribosomal subunit"/>
    <property type="evidence" value="ECO:0007669"/>
    <property type="project" value="TreeGrafter"/>
</dbReference>
<dbReference type="GO" id="GO:0003735">
    <property type="term" value="F:structural constituent of ribosome"/>
    <property type="evidence" value="ECO:0007669"/>
    <property type="project" value="InterPro"/>
</dbReference>
<evidence type="ECO:0000313" key="7">
    <source>
        <dbReference type="Proteomes" id="UP000604046"/>
    </source>
</evidence>
<evidence type="ECO:0000313" key="6">
    <source>
        <dbReference type="EMBL" id="CAE7207075.1"/>
    </source>
</evidence>
<accession>A0A812JMW3</accession>
<dbReference type="Gene3D" id="2.40.50.740">
    <property type="match status" value="1"/>
</dbReference>
<dbReference type="InterPro" id="IPR013845">
    <property type="entry name" value="Ribosomal_eS4_central_region"/>
</dbReference>
<dbReference type="GO" id="GO:0019843">
    <property type="term" value="F:rRNA binding"/>
    <property type="evidence" value="ECO:0007669"/>
    <property type="project" value="UniProtKB-KW"/>
</dbReference>
<dbReference type="AlphaFoldDB" id="A0A812JMW3"/>
<dbReference type="InterPro" id="IPR036986">
    <property type="entry name" value="S4_RNA-bd_sf"/>
</dbReference>
<organism evidence="6 7">
    <name type="scientific">Symbiodinium natans</name>
    <dbReference type="NCBI Taxonomy" id="878477"/>
    <lineage>
        <taxon>Eukaryota</taxon>
        <taxon>Sar</taxon>
        <taxon>Alveolata</taxon>
        <taxon>Dinophyceae</taxon>
        <taxon>Suessiales</taxon>
        <taxon>Symbiodiniaceae</taxon>
        <taxon>Symbiodinium</taxon>
    </lineage>
</organism>
<dbReference type="Gene3D" id="3.10.290.10">
    <property type="entry name" value="RNA-binding S4 domain"/>
    <property type="match status" value="1"/>
</dbReference>
<dbReference type="Proteomes" id="UP000604046">
    <property type="component" value="Unassembled WGS sequence"/>
</dbReference>
<dbReference type="InterPro" id="IPR029071">
    <property type="entry name" value="Ubiquitin-like_domsf"/>
</dbReference>
<keyword evidence="7" id="KW-1185">Reference proteome</keyword>
<dbReference type="GO" id="GO:0006412">
    <property type="term" value="P:translation"/>
    <property type="evidence" value="ECO:0007669"/>
    <property type="project" value="InterPro"/>
</dbReference>
<gene>
    <name evidence="6" type="primary">RpS4</name>
    <name evidence="6" type="ORF">SNAT2548_LOCUS6661</name>
</gene>
<keyword evidence="3" id="KW-0689">Ribosomal protein</keyword>
<proteinExistence type="predicted"/>
<keyword evidence="4" id="KW-0687">Ribonucleoprotein</keyword>
<dbReference type="InterPro" id="IPR000876">
    <property type="entry name" value="Ribosomal_eS4"/>
</dbReference>
<protein>
    <submittedName>
        <fullName evidence="6">RpS4 protein</fullName>
    </submittedName>
</protein>
<comment type="caution">
    <text evidence="6">The sequence shown here is derived from an EMBL/GenBank/DDBJ whole genome shotgun (WGS) entry which is preliminary data.</text>
</comment>
<reference evidence="6" key="1">
    <citation type="submission" date="2021-02" db="EMBL/GenBank/DDBJ databases">
        <authorList>
            <person name="Dougan E. K."/>
            <person name="Rhodes N."/>
            <person name="Thang M."/>
            <person name="Chan C."/>
        </authorList>
    </citation>
    <scope>NUCLEOTIDE SEQUENCE</scope>
</reference>
<keyword evidence="2" id="KW-0694">RNA-binding</keyword>
<dbReference type="PANTHER" id="PTHR11581:SF0">
    <property type="entry name" value="SMALL RIBOSOMAL SUBUNIT PROTEIN ES4"/>
    <property type="match status" value="1"/>
</dbReference>